<protein>
    <submittedName>
        <fullName evidence="1">Phytoene dehydrogenase-like protein</fullName>
    </submittedName>
</protein>
<dbReference type="EMBL" id="JACHEA010000001">
    <property type="protein sequence ID" value="MBB5341491.1"/>
    <property type="molecule type" value="Genomic_DNA"/>
</dbReference>
<dbReference type="Proteomes" id="UP000569005">
    <property type="component" value="Unassembled WGS sequence"/>
</dbReference>
<keyword evidence="2" id="KW-1185">Reference proteome</keyword>
<name>A0ACC5P3P6_9BACT</name>
<sequence length="351" mass="37353">MTTATIIGSVPNGLSAAIVLASAGVSTKVIERNPQIGGACSTAEITLPGYRHDLGSSVYPMGIASPFFRSLPIHIPWIQPSAPCAHPLDDGTAVLLERSIEDTVANLESSDRCNYRSLLKPLVDRFPELVPELLGPIQHLPQHPLLLARFGLSAFLPAASLARSRFSGVRARALFAGLAAHSVLSLASPGSAATGLILMAAGHFSGWPIIRAGAQTLTDALARHLESLGGCIETSGEVTQLPDTDLILADVTPRQLLRIAGSALPSTYRRQLERFQYGAGTFKIDYALNSPIPWKAKECSRAATVHLGGTLEEIIASERQFTSDAPFILLVQPSLFDSSRAPAGHHTAWAY</sequence>
<proteinExistence type="predicted"/>
<evidence type="ECO:0000313" key="2">
    <source>
        <dbReference type="Proteomes" id="UP000569005"/>
    </source>
</evidence>
<reference evidence="1" key="1">
    <citation type="submission" date="2020-08" db="EMBL/GenBank/DDBJ databases">
        <title>Genomic Encyclopedia of Type Strains, Phase IV (KMG-V): Genome sequencing to study the core and pangenomes of soil and plant-associated prokaryotes.</title>
        <authorList>
            <person name="Whitman W."/>
        </authorList>
    </citation>
    <scope>NUCLEOTIDE SEQUENCE</scope>
    <source>
        <strain evidence="1">M8UP15</strain>
    </source>
</reference>
<organism evidence="1 2">
    <name type="scientific">Tunturiibacter gelidiferens</name>
    <dbReference type="NCBI Taxonomy" id="3069689"/>
    <lineage>
        <taxon>Bacteria</taxon>
        <taxon>Pseudomonadati</taxon>
        <taxon>Acidobacteriota</taxon>
        <taxon>Terriglobia</taxon>
        <taxon>Terriglobales</taxon>
        <taxon>Acidobacteriaceae</taxon>
        <taxon>Tunturiibacter</taxon>
    </lineage>
</organism>
<evidence type="ECO:0000313" key="1">
    <source>
        <dbReference type="EMBL" id="MBB5341491.1"/>
    </source>
</evidence>
<gene>
    <name evidence="1" type="ORF">HDF13_003824</name>
</gene>
<accession>A0ACC5P3P6</accession>
<comment type="caution">
    <text evidence="1">The sequence shown here is derived from an EMBL/GenBank/DDBJ whole genome shotgun (WGS) entry which is preliminary data.</text>
</comment>